<evidence type="ECO:0000313" key="1">
    <source>
        <dbReference type="EMBL" id="CAL1287751.1"/>
    </source>
</evidence>
<name>A0AAV2AVZ6_9ARAC</name>
<dbReference type="AlphaFoldDB" id="A0AAV2AVZ6"/>
<protein>
    <submittedName>
        <fullName evidence="1">Uncharacterized protein</fullName>
    </submittedName>
</protein>
<keyword evidence="2" id="KW-1185">Reference proteome</keyword>
<evidence type="ECO:0000313" key="2">
    <source>
        <dbReference type="Proteomes" id="UP001497382"/>
    </source>
</evidence>
<proteinExistence type="predicted"/>
<gene>
    <name evidence="1" type="ORF">LARSCL_LOCUS14995</name>
</gene>
<dbReference type="Proteomes" id="UP001497382">
    <property type="component" value="Unassembled WGS sequence"/>
</dbReference>
<accession>A0AAV2AVZ6</accession>
<organism evidence="1 2">
    <name type="scientific">Larinioides sclopetarius</name>
    <dbReference type="NCBI Taxonomy" id="280406"/>
    <lineage>
        <taxon>Eukaryota</taxon>
        <taxon>Metazoa</taxon>
        <taxon>Ecdysozoa</taxon>
        <taxon>Arthropoda</taxon>
        <taxon>Chelicerata</taxon>
        <taxon>Arachnida</taxon>
        <taxon>Araneae</taxon>
        <taxon>Araneomorphae</taxon>
        <taxon>Entelegynae</taxon>
        <taxon>Araneoidea</taxon>
        <taxon>Araneidae</taxon>
        <taxon>Larinioides</taxon>
    </lineage>
</organism>
<reference evidence="1 2" key="1">
    <citation type="submission" date="2024-04" db="EMBL/GenBank/DDBJ databases">
        <authorList>
            <person name="Rising A."/>
            <person name="Reimegard J."/>
            <person name="Sonavane S."/>
            <person name="Akerstrom W."/>
            <person name="Nylinder S."/>
            <person name="Hedman E."/>
            <person name="Kallberg Y."/>
        </authorList>
    </citation>
    <scope>NUCLEOTIDE SEQUENCE [LARGE SCALE GENOMIC DNA]</scope>
</reference>
<sequence>MIFLYVCISTATKCFYIRKIRFTTSPFFIRGRITR</sequence>
<comment type="caution">
    <text evidence="1">The sequence shown here is derived from an EMBL/GenBank/DDBJ whole genome shotgun (WGS) entry which is preliminary data.</text>
</comment>
<dbReference type="EMBL" id="CAXIEN010000221">
    <property type="protein sequence ID" value="CAL1287751.1"/>
    <property type="molecule type" value="Genomic_DNA"/>
</dbReference>